<name>A0ABT1PBC0_9ACTN</name>
<dbReference type="InterPro" id="IPR011251">
    <property type="entry name" value="Luciferase-like_dom"/>
</dbReference>
<evidence type="ECO:0000256" key="1">
    <source>
        <dbReference type="ARBA" id="ARBA00023002"/>
    </source>
</evidence>
<dbReference type="InterPro" id="IPR036661">
    <property type="entry name" value="Luciferase-like_sf"/>
</dbReference>
<evidence type="ECO:0000259" key="2">
    <source>
        <dbReference type="Pfam" id="PF00296"/>
    </source>
</evidence>
<dbReference type="CDD" id="cd01097">
    <property type="entry name" value="Tetrahydromethanopterin_reductase"/>
    <property type="match status" value="1"/>
</dbReference>
<dbReference type="NCBIfam" id="TIGR03557">
    <property type="entry name" value="F420_G6P_family"/>
    <property type="match status" value="1"/>
</dbReference>
<evidence type="ECO:0000313" key="3">
    <source>
        <dbReference type="EMBL" id="MCQ4042671.1"/>
    </source>
</evidence>
<dbReference type="Proteomes" id="UP001206206">
    <property type="component" value="Unassembled WGS sequence"/>
</dbReference>
<keyword evidence="4" id="KW-1185">Reference proteome</keyword>
<dbReference type="PANTHER" id="PTHR43244:SF1">
    <property type="entry name" value="5,10-METHYLENETETRAHYDROMETHANOPTERIN REDUCTASE"/>
    <property type="match status" value="1"/>
</dbReference>
<comment type="caution">
    <text evidence="3">The sequence shown here is derived from an EMBL/GenBank/DDBJ whole genome shotgun (WGS) entry which is preliminary data.</text>
</comment>
<dbReference type="InterPro" id="IPR050564">
    <property type="entry name" value="F420-G6PD/mer"/>
</dbReference>
<dbReference type="RefSeq" id="WP_255927048.1">
    <property type="nucleotide sequence ID" value="NZ_JANFNH010000008.1"/>
</dbReference>
<dbReference type="EMBL" id="JANFNH010000008">
    <property type="protein sequence ID" value="MCQ4042671.1"/>
    <property type="molecule type" value="Genomic_DNA"/>
</dbReference>
<accession>A0ABT1PBC0</accession>
<feature type="domain" description="Luciferase-like" evidence="2">
    <location>
        <begin position="11"/>
        <end position="291"/>
    </location>
</feature>
<gene>
    <name evidence="3" type="ORF">NON19_11655</name>
</gene>
<reference evidence="3 4" key="1">
    <citation type="submission" date="2022-06" db="EMBL/GenBank/DDBJ databases">
        <title>Draft genome sequence of type strain Streptomyces rubrisoli DSM 42083.</title>
        <authorList>
            <person name="Duangmal K."/>
            <person name="Klaysubun C."/>
        </authorList>
    </citation>
    <scope>NUCLEOTIDE SEQUENCE [LARGE SCALE GENOMIC DNA]</scope>
    <source>
        <strain evidence="3 4">DSM 42083</strain>
    </source>
</reference>
<sequence length="332" mass="36840">MTSHGYFLSCEEFRPEELLEQAHMAEQAGFERLAISDHFHPWNDAQGQSPFVWSMIGALSQITSLPVTTLVTCPTVRLHPAVTAQAAATSGVLTGGRFVLGVGSGEALNEHILGDAWPQTHVRLEMLEEAVEVMRELFTGEEISYRGRYYTVANARLYTVPEKPVPIYISAFGAKAAQFAGRIGDGLVTMAPEQDIIEEFRKSGGSGKPVIGGFKVCWGTDRAEAVKTAHRLWANEQLPGELGQVLPTPRHFEQASQLVTEEMVGSKLACGDDVEEHVRQMRAYADAGFDEVYVNQIGPDQQGFFEFYRSEVLPEVRKQRTRRPARQELVDN</sequence>
<dbReference type="PANTHER" id="PTHR43244">
    <property type="match status" value="1"/>
</dbReference>
<organism evidence="3 4">
    <name type="scientific">Streptantibioticus rubrisoli</name>
    <dbReference type="NCBI Taxonomy" id="1387313"/>
    <lineage>
        <taxon>Bacteria</taxon>
        <taxon>Bacillati</taxon>
        <taxon>Actinomycetota</taxon>
        <taxon>Actinomycetes</taxon>
        <taxon>Kitasatosporales</taxon>
        <taxon>Streptomycetaceae</taxon>
        <taxon>Streptantibioticus</taxon>
    </lineage>
</organism>
<dbReference type="Pfam" id="PF00296">
    <property type="entry name" value="Bac_luciferase"/>
    <property type="match status" value="1"/>
</dbReference>
<dbReference type="InterPro" id="IPR019945">
    <property type="entry name" value="F420_G6P_DH-rel"/>
</dbReference>
<proteinExistence type="predicted"/>
<protein>
    <submittedName>
        <fullName evidence="3">LLM class F420-dependent oxidoreductase</fullName>
    </submittedName>
</protein>
<dbReference type="SUPFAM" id="SSF51679">
    <property type="entry name" value="Bacterial luciferase-like"/>
    <property type="match status" value="1"/>
</dbReference>
<evidence type="ECO:0000313" key="4">
    <source>
        <dbReference type="Proteomes" id="UP001206206"/>
    </source>
</evidence>
<dbReference type="Gene3D" id="3.20.20.30">
    <property type="entry name" value="Luciferase-like domain"/>
    <property type="match status" value="1"/>
</dbReference>
<keyword evidence="1" id="KW-0560">Oxidoreductase</keyword>